<dbReference type="RefSeq" id="WP_209210969.1">
    <property type="nucleotide sequence ID" value="NZ_JAFFZM010000006.1"/>
</dbReference>
<feature type="transmembrane region" description="Helical" evidence="2">
    <location>
        <begin position="160"/>
        <end position="187"/>
    </location>
</feature>
<evidence type="ECO:0008006" key="5">
    <source>
        <dbReference type="Google" id="ProtNLM"/>
    </source>
</evidence>
<feature type="transmembrane region" description="Helical" evidence="2">
    <location>
        <begin position="228"/>
        <end position="246"/>
    </location>
</feature>
<evidence type="ECO:0000313" key="4">
    <source>
        <dbReference type="Proteomes" id="UP000721954"/>
    </source>
</evidence>
<dbReference type="Proteomes" id="UP000721954">
    <property type="component" value="Unassembled WGS sequence"/>
</dbReference>
<feature type="transmembrane region" description="Helical" evidence="2">
    <location>
        <begin position="193"/>
        <end position="216"/>
    </location>
</feature>
<feature type="transmembrane region" description="Helical" evidence="2">
    <location>
        <begin position="365"/>
        <end position="385"/>
    </location>
</feature>
<feature type="region of interest" description="Disordered" evidence="1">
    <location>
        <begin position="73"/>
        <end position="154"/>
    </location>
</feature>
<feature type="transmembrane region" description="Helical" evidence="2">
    <location>
        <begin position="435"/>
        <end position="457"/>
    </location>
</feature>
<sequence length="472" mass="47234">MTTRPAPGDPVRVLLRRHRALCECAVDPLEIAAGLEASGITDRTAARCRHRDVFSLAEELYARAPYPGSRAAHTGIAWSPDSSKSPESAKNTRSSNTGSSKKTGDAATTECAATAGSAMDSEGTDDAGSGAVAGSWPGIPPTAPDAGWPQQSRPGPGQRLFSWCATLVLPLLPGLLCAGTLAWLVVLGGSPPAVRAALCALGAAAVLGSVIVAVRLVPRVPRAVGGSAFPTTLFLSGCWLTGYALYGDWLLEQLLAGGPELLPGGAPRLPSPGLTLGLALAVAPAVWCARGFARAARRRLAGSRSLEEFAAGARPLLVLAVCTVAVSLPVLQWAAHALVGGPLALSGAPAAPGVPGGGQEVQETWRSAAVGAGALGMLLFAALLLSAHGFRRAASAGPAVACGLQAAALLSVPVARLPGLAVLGRPVEALSAHQAAAAVPVAACGCAALVLLAYAAVALAGASAHHREAVPA</sequence>
<dbReference type="GeneID" id="96259273"/>
<dbReference type="EMBL" id="JAFFZM010000006">
    <property type="protein sequence ID" value="MBO8198964.1"/>
    <property type="molecule type" value="Genomic_DNA"/>
</dbReference>
<reference evidence="3 4" key="1">
    <citation type="submission" date="2021-02" db="EMBL/GenBank/DDBJ databases">
        <title>Streptomyces spirodelae sp. nov., isolated from duckweed.</title>
        <authorList>
            <person name="Saimee Y."/>
            <person name="Duangmal K."/>
        </authorList>
    </citation>
    <scope>NUCLEOTIDE SEQUENCE [LARGE SCALE GENOMIC DNA]</scope>
    <source>
        <strain evidence="3 4">DSM 42105</strain>
    </source>
</reference>
<comment type="caution">
    <text evidence="3">The sequence shown here is derived from an EMBL/GenBank/DDBJ whole genome shotgun (WGS) entry which is preliminary data.</text>
</comment>
<keyword evidence="4" id="KW-1185">Reference proteome</keyword>
<organism evidence="3 4">
    <name type="scientific">Streptomyces smyrnaeus</name>
    <dbReference type="NCBI Taxonomy" id="1387713"/>
    <lineage>
        <taxon>Bacteria</taxon>
        <taxon>Bacillati</taxon>
        <taxon>Actinomycetota</taxon>
        <taxon>Actinomycetes</taxon>
        <taxon>Kitasatosporales</taxon>
        <taxon>Streptomycetaceae</taxon>
        <taxon>Streptomyces</taxon>
    </lineage>
</organism>
<feature type="transmembrane region" description="Helical" evidence="2">
    <location>
        <begin position="273"/>
        <end position="293"/>
    </location>
</feature>
<feature type="transmembrane region" description="Helical" evidence="2">
    <location>
        <begin position="314"/>
        <end position="335"/>
    </location>
</feature>
<protein>
    <recommendedName>
        <fullName evidence="5">Integral membrane protein</fullName>
    </recommendedName>
</protein>
<keyword evidence="2" id="KW-0472">Membrane</keyword>
<gene>
    <name evidence="3" type="ORF">JW613_11685</name>
</gene>
<keyword evidence="2" id="KW-1133">Transmembrane helix</keyword>
<name>A0ABS3XU92_9ACTN</name>
<evidence type="ECO:0000256" key="2">
    <source>
        <dbReference type="SAM" id="Phobius"/>
    </source>
</evidence>
<evidence type="ECO:0000313" key="3">
    <source>
        <dbReference type="EMBL" id="MBO8198964.1"/>
    </source>
</evidence>
<keyword evidence="2" id="KW-0812">Transmembrane</keyword>
<evidence type="ECO:0000256" key="1">
    <source>
        <dbReference type="SAM" id="MobiDB-lite"/>
    </source>
</evidence>
<feature type="compositionally biased region" description="Polar residues" evidence="1">
    <location>
        <begin position="80"/>
        <end position="101"/>
    </location>
</feature>
<feature type="transmembrane region" description="Helical" evidence="2">
    <location>
        <begin position="397"/>
        <end position="415"/>
    </location>
</feature>
<proteinExistence type="predicted"/>
<accession>A0ABS3XU92</accession>